<name>A0A0H3YJC9_SCHMD</name>
<evidence type="ECO:0000313" key="7">
    <source>
        <dbReference type="EMBL" id="AKN21646.1"/>
    </source>
</evidence>
<sequence>MKVFTFNSYHIQVISAVSLYWFISISLVFLNKYLLSSNELKLNAPLFITWFQCSTSVILCLLLSYLSQKYQWFYFPRITFEFRKTIKILPLSVMMLMMITCNNYALKLVNVSFYFIGRSLTTVFNVIFTYLLLKTSTSLKVMVCCAVIIFGFWLGVDQEEKLGSLSWKGVLFGVASSAFVALNAIYTKKKISVVNDDVWKLCFYNNINAAIIFFPLIFFTGEFDELKVFPYFFRIQFWLIMIISGVFGFAIGYVTGLQIQVTSPLSHTVSGTAKACAQTIIAYFIFSEIKSSLWWCSNIIVMGGSLVYALVRNKELKERNLQIPK</sequence>
<feature type="transmembrane region" description="Helical" evidence="5">
    <location>
        <begin position="198"/>
        <end position="219"/>
    </location>
</feature>
<comment type="subcellular location">
    <subcellularLocation>
        <location evidence="1">Membrane</location>
        <topology evidence="1">Multi-pass membrane protein</topology>
    </subcellularLocation>
</comment>
<reference evidence="7" key="1">
    <citation type="journal article" date="2015" name="Elife">
        <title>Stem cells and fluid flow drive cyst formation in an invertebrate excretory organ.</title>
        <authorList>
            <person name="Thi-Kim Vu H."/>
            <person name="Rink J.C."/>
            <person name="McKinney S.A."/>
            <person name="McClain M."/>
            <person name="Lakshmanaperumal N."/>
            <person name="Alexander R."/>
            <person name="Sanchez Alvarado A."/>
        </authorList>
    </citation>
    <scope>NUCLEOTIDE SEQUENCE</scope>
</reference>
<feature type="transmembrane region" description="Helical" evidence="5">
    <location>
        <begin position="47"/>
        <end position="67"/>
    </location>
</feature>
<feature type="transmembrane region" description="Helical" evidence="5">
    <location>
        <begin position="231"/>
        <end position="253"/>
    </location>
</feature>
<dbReference type="AlphaFoldDB" id="A0A0H3YJC9"/>
<evidence type="ECO:0000256" key="5">
    <source>
        <dbReference type="SAM" id="Phobius"/>
    </source>
</evidence>
<evidence type="ECO:0000256" key="1">
    <source>
        <dbReference type="ARBA" id="ARBA00004141"/>
    </source>
</evidence>
<accession>A0A0H3YJC9</accession>
<keyword evidence="2 5" id="KW-0812">Transmembrane</keyword>
<evidence type="ECO:0000256" key="3">
    <source>
        <dbReference type="ARBA" id="ARBA00022989"/>
    </source>
</evidence>
<feature type="transmembrane region" description="Helical" evidence="5">
    <location>
        <begin position="139"/>
        <end position="156"/>
    </location>
</feature>
<keyword evidence="4 5" id="KW-0472">Membrane</keyword>
<keyword evidence="3 5" id="KW-1133">Transmembrane helix</keyword>
<feature type="transmembrane region" description="Helical" evidence="5">
    <location>
        <begin position="88"/>
        <end position="106"/>
    </location>
</feature>
<evidence type="ECO:0000256" key="2">
    <source>
        <dbReference type="ARBA" id="ARBA00022692"/>
    </source>
</evidence>
<feature type="transmembrane region" description="Helical" evidence="5">
    <location>
        <begin position="168"/>
        <end position="186"/>
    </location>
</feature>
<organism evidence="7">
    <name type="scientific">Schmidtea mediterranea</name>
    <name type="common">Freshwater planarian flatworm</name>
    <dbReference type="NCBI Taxonomy" id="79327"/>
    <lineage>
        <taxon>Eukaryota</taxon>
        <taxon>Metazoa</taxon>
        <taxon>Spiralia</taxon>
        <taxon>Lophotrochozoa</taxon>
        <taxon>Platyhelminthes</taxon>
        <taxon>Rhabditophora</taxon>
        <taxon>Seriata</taxon>
        <taxon>Tricladida</taxon>
        <taxon>Continenticola</taxon>
        <taxon>Geoplanoidea</taxon>
        <taxon>Dugesiidae</taxon>
        <taxon>Schmidtea</taxon>
    </lineage>
</organism>
<dbReference type="InterPro" id="IPR004853">
    <property type="entry name" value="Sugar_P_trans_dom"/>
</dbReference>
<dbReference type="EMBL" id="KT163696">
    <property type="protein sequence ID" value="AKN21646.1"/>
    <property type="molecule type" value="mRNA"/>
</dbReference>
<feature type="transmembrane region" description="Helical" evidence="5">
    <location>
        <begin position="112"/>
        <end position="132"/>
    </location>
</feature>
<feature type="transmembrane region" description="Helical" evidence="5">
    <location>
        <begin position="12"/>
        <end position="35"/>
    </location>
</feature>
<dbReference type="GO" id="GO:0016020">
    <property type="term" value="C:membrane"/>
    <property type="evidence" value="ECO:0007669"/>
    <property type="project" value="UniProtKB-SubCell"/>
</dbReference>
<dbReference type="InterPro" id="IPR050186">
    <property type="entry name" value="TPT_transporter"/>
</dbReference>
<dbReference type="Pfam" id="PF03151">
    <property type="entry name" value="TPT"/>
    <property type="match status" value="1"/>
</dbReference>
<dbReference type="OrthoDB" id="5547497at2759"/>
<feature type="domain" description="Sugar phosphate transporter" evidence="6">
    <location>
        <begin position="15"/>
        <end position="308"/>
    </location>
</feature>
<gene>
    <name evidence="7" type="primary">slc35c-2</name>
</gene>
<feature type="transmembrane region" description="Helical" evidence="5">
    <location>
        <begin position="265"/>
        <end position="286"/>
    </location>
</feature>
<proteinExistence type="evidence at transcript level"/>
<evidence type="ECO:0000256" key="4">
    <source>
        <dbReference type="ARBA" id="ARBA00023136"/>
    </source>
</evidence>
<evidence type="ECO:0000259" key="6">
    <source>
        <dbReference type="Pfam" id="PF03151"/>
    </source>
</evidence>
<protein>
    <submittedName>
        <fullName evidence="7">Slc35c-2</fullName>
    </submittedName>
</protein>
<feature type="transmembrane region" description="Helical" evidence="5">
    <location>
        <begin position="292"/>
        <end position="311"/>
    </location>
</feature>
<dbReference type="PANTHER" id="PTHR11132">
    <property type="entry name" value="SOLUTE CARRIER FAMILY 35"/>
    <property type="match status" value="1"/>
</dbReference>